<name>A0A9P8IET8_9PEZI</name>
<dbReference type="GO" id="GO:0006364">
    <property type="term" value="P:rRNA processing"/>
    <property type="evidence" value="ECO:0007669"/>
    <property type="project" value="TreeGrafter"/>
</dbReference>
<feature type="region of interest" description="Disordered" evidence="5">
    <location>
        <begin position="358"/>
        <end position="380"/>
    </location>
</feature>
<evidence type="ECO:0000256" key="5">
    <source>
        <dbReference type="SAM" id="MobiDB-lite"/>
    </source>
</evidence>
<dbReference type="SUPFAM" id="SSF48371">
    <property type="entry name" value="ARM repeat"/>
    <property type="match status" value="1"/>
</dbReference>
<dbReference type="AlphaFoldDB" id="A0A9P8IET8"/>
<evidence type="ECO:0000256" key="1">
    <source>
        <dbReference type="ARBA" id="ARBA00004123"/>
    </source>
</evidence>
<dbReference type="Proteomes" id="UP000698800">
    <property type="component" value="Unassembled WGS sequence"/>
</dbReference>
<dbReference type="GO" id="GO:0005634">
    <property type="term" value="C:nucleus"/>
    <property type="evidence" value="ECO:0007669"/>
    <property type="project" value="UniProtKB-SubCell"/>
</dbReference>
<dbReference type="Pfam" id="PF08167">
    <property type="entry name" value="RIX1"/>
    <property type="match status" value="1"/>
</dbReference>
<feature type="compositionally biased region" description="Acidic residues" evidence="5">
    <location>
        <begin position="672"/>
        <end position="698"/>
    </location>
</feature>
<evidence type="ECO:0000313" key="7">
    <source>
        <dbReference type="EMBL" id="KAH0544432.1"/>
    </source>
</evidence>
<proteinExistence type="inferred from homology"/>
<organism evidence="7 8">
    <name type="scientific">Glutinoglossum americanum</name>
    <dbReference type="NCBI Taxonomy" id="1670608"/>
    <lineage>
        <taxon>Eukaryota</taxon>
        <taxon>Fungi</taxon>
        <taxon>Dikarya</taxon>
        <taxon>Ascomycota</taxon>
        <taxon>Pezizomycotina</taxon>
        <taxon>Geoglossomycetes</taxon>
        <taxon>Geoglossales</taxon>
        <taxon>Geoglossaceae</taxon>
        <taxon>Glutinoglossum</taxon>
    </lineage>
</organism>
<evidence type="ECO:0000256" key="4">
    <source>
        <dbReference type="ARBA" id="ARBA00023242"/>
    </source>
</evidence>
<dbReference type="PANTHER" id="PTHR34105:SF1">
    <property type="entry name" value="PROLINE-, GLUTAMIC ACID- AND LEUCINE-RICH PROTEIN 1"/>
    <property type="match status" value="1"/>
</dbReference>
<feature type="compositionally biased region" description="Polar residues" evidence="5">
    <location>
        <begin position="524"/>
        <end position="542"/>
    </location>
</feature>
<keyword evidence="4" id="KW-0539">Nucleus</keyword>
<accession>A0A9P8IET8</accession>
<comment type="subcellular location">
    <subcellularLocation>
        <location evidence="1">Nucleus</location>
    </subcellularLocation>
</comment>
<comment type="caution">
    <text evidence="7">The sequence shown here is derived from an EMBL/GenBank/DDBJ whole genome shotgun (WGS) entry which is preliminary data.</text>
</comment>
<keyword evidence="8" id="KW-1185">Reference proteome</keyword>
<dbReference type="EMBL" id="JAGHQL010000019">
    <property type="protein sequence ID" value="KAH0544432.1"/>
    <property type="molecule type" value="Genomic_DNA"/>
</dbReference>
<feature type="region of interest" description="Disordered" evidence="5">
    <location>
        <begin position="672"/>
        <end position="706"/>
    </location>
</feature>
<comment type="similarity">
    <text evidence="2">Belongs to the RIX1/PELP1 family.</text>
</comment>
<evidence type="ECO:0000313" key="8">
    <source>
        <dbReference type="Proteomes" id="UP000698800"/>
    </source>
</evidence>
<evidence type="ECO:0000256" key="2">
    <source>
        <dbReference type="ARBA" id="ARBA00010511"/>
    </source>
</evidence>
<reference evidence="7" key="1">
    <citation type="submission" date="2021-03" db="EMBL/GenBank/DDBJ databases">
        <title>Comparative genomics and phylogenomic investigation of the class Geoglossomycetes provide insights into ecological specialization and systematics.</title>
        <authorList>
            <person name="Melie T."/>
            <person name="Pirro S."/>
            <person name="Miller A.N."/>
            <person name="Quandt A."/>
        </authorList>
    </citation>
    <scope>NUCLEOTIDE SEQUENCE</scope>
    <source>
        <strain evidence="7">GBOQ0MN5Z8</strain>
    </source>
</reference>
<evidence type="ECO:0000259" key="6">
    <source>
        <dbReference type="Pfam" id="PF08167"/>
    </source>
</evidence>
<feature type="compositionally biased region" description="Basic and acidic residues" evidence="5">
    <location>
        <begin position="509"/>
        <end position="519"/>
    </location>
</feature>
<gene>
    <name evidence="7" type="ORF">FGG08_001459</name>
</gene>
<dbReference type="InterPro" id="IPR016024">
    <property type="entry name" value="ARM-type_fold"/>
</dbReference>
<dbReference type="InterPro" id="IPR012583">
    <property type="entry name" value="RIX1_N"/>
</dbReference>
<feature type="domain" description="Pre-rRNA-processing protein RIX1 N-terminal" evidence="6">
    <location>
        <begin position="1"/>
        <end position="82"/>
    </location>
</feature>
<feature type="region of interest" description="Disordered" evidence="5">
    <location>
        <begin position="503"/>
        <end position="655"/>
    </location>
</feature>
<protein>
    <recommendedName>
        <fullName evidence="3">Pre-rRNA-processing protein RIX1</fullName>
    </recommendedName>
</protein>
<evidence type="ECO:0000256" key="3">
    <source>
        <dbReference type="ARBA" id="ARBA00021502"/>
    </source>
</evidence>
<dbReference type="OrthoDB" id="20900at2759"/>
<dbReference type="PANTHER" id="PTHR34105">
    <property type="entry name" value="PROLINE-, GLUTAMIC ACID- AND LEUCINE-RICH PROTEIN 1"/>
    <property type="match status" value="1"/>
</dbReference>
<sequence length="706" mass="77034">MQPYQTLKREIITPTLPNFISACLNLVKSRQSSDPREFNISSTLLPSILDAFCILLPHHPTLFRPHLSRIVSLICPLLAPTPTIVFSDGEQNTEARFLGTVSTQCSTAAQHLHVLLPYCAPQNTVGEVWLKGFRTTIFEVHQTIDQVFRAVVEDWEPLAGQLPHGADVSAFGNTVGDGGGRTMGLPGWTGIQAGTGRLIGLLELLSKYIGSPTAAPISLPLGLMMDVLTRLFSLTVPPVRERDNPQESVRFNPQISKEEREGLWAGLPRVHVAGMKLLTTLVERLGEAFFPMVRGSLDQISWVFSAEGWDAEIRIAAYTILSKILVIAGISLPKSSVLSLSRMFQSCCCDLLPPQQQNPSTLNTPDLKMKNKKSDSSQQLPANADSFLAPWVLPLPSSQIFKLHPGLRQAAYSFLPLILLSIPSQHLRLSLRSQIDRTAILIQHKEAMMASVLSPPSTTETRKARSSILPHLVRSCPSDFEIEALFRPRMPVIPIGRGLLEDDGDDVMEDSHSHEEHARGNFIDDTTNTNPRHSSIMPSSEPYSKDQDVHLPRPMSPIQQPVDPLPPSGRSKRFCDRTDRSDEDQSSDSAPETQRRHGPPSPKRLRAGSAVDDSRLAARVSESAYSPAGQSPALATSFSHVVDPPGQPPASASDVHVPTGLAAVARASVDIESDSEFEVPELVMDADTDDGEDMEDEIGGGGPSVS</sequence>